<protein>
    <submittedName>
        <fullName evidence="3">Uncharacterized protein</fullName>
    </submittedName>
</protein>
<organism evidence="3 4">
    <name type="scientific">Pleurodeles waltl</name>
    <name type="common">Iberian ribbed newt</name>
    <dbReference type="NCBI Taxonomy" id="8319"/>
    <lineage>
        <taxon>Eukaryota</taxon>
        <taxon>Metazoa</taxon>
        <taxon>Chordata</taxon>
        <taxon>Craniata</taxon>
        <taxon>Vertebrata</taxon>
        <taxon>Euteleostomi</taxon>
        <taxon>Amphibia</taxon>
        <taxon>Batrachia</taxon>
        <taxon>Caudata</taxon>
        <taxon>Salamandroidea</taxon>
        <taxon>Salamandridae</taxon>
        <taxon>Pleurodelinae</taxon>
        <taxon>Pleurodeles</taxon>
    </lineage>
</organism>
<sequence>MTSGLKHARYHLLQQAPKYKHRLAHLRVHDGWWGAKTGHQLKLDKFTRPRETTGTQRPEEQKAETGAMNPEDNTISPKDIMAAIQGVRRALKSKIDTVVLEVMLIRVDSHNLRARVKEAEGSLKEIKDDFATLMAQVLELGATTASLEDKPKAKEEERKYPE</sequence>
<dbReference type="Proteomes" id="UP001066276">
    <property type="component" value="Chromosome 6"/>
</dbReference>
<proteinExistence type="predicted"/>
<keyword evidence="1" id="KW-0175">Coiled coil</keyword>
<reference evidence="3" key="1">
    <citation type="journal article" date="2022" name="bioRxiv">
        <title>Sequencing and chromosome-scale assembly of the giantPleurodeles waltlgenome.</title>
        <authorList>
            <person name="Brown T."/>
            <person name="Elewa A."/>
            <person name="Iarovenko S."/>
            <person name="Subramanian E."/>
            <person name="Araus A.J."/>
            <person name="Petzold A."/>
            <person name="Susuki M."/>
            <person name="Suzuki K.-i.T."/>
            <person name="Hayashi T."/>
            <person name="Toyoda A."/>
            <person name="Oliveira C."/>
            <person name="Osipova E."/>
            <person name="Leigh N.D."/>
            <person name="Simon A."/>
            <person name="Yun M.H."/>
        </authorList>
    </citation>
    <scope>NUCLEOTIDE SEQUENCE</scope>
    <source>
        <strain evidence="3">20211129_DDA</strain>
        <tissue evidence="3">Liver</tissue>
    </source>
</reference>
<name>A0AAV7Q516_PLEWA</name>
<feature type="region of interest" description="Disordered" evidence="2">
    <location>
        <begin position="142"/>
        <end position="162"/>
    </location>
</feature>
<accession>A0AAV7Q516</accession>
<feature type="coiled-coil region" evidence="1">
    <location>
        <begin position="109"/>
        <end position="136"/>
    </location>
</feature>
<dbReference type="AlphaFoldDB" id="A0AAV7Q516"/>
<feature type="compositionally biased region" description="Basic and acidic residues" evidence="2">
    <location>
        <begin position="147"/>
        <end position="162"/>
    </location>
</feature>
<feature type="compositionally biased region" description="Basic and acidic residues" evidence="2">
    <location>
        <begin position="43"/>
        <end position="63"/>
    </location>
</feature>
<evidence type="ECO:0000313" key="3">
    <source>
        <dbReference type="EMBL" id="KAJ1135466.1"/>
    </source>
</evidence>
<keyword evidence="4" id="KW-1185">Reference proteome</keyword>
<gene>
    <name evidence="3" type="ORF">NDU88_001905</name>
</gene>
<comment type="caution">
    <text evidence="3">The sequence shown here is derived from an EMBL/GenBank/DDBJ whole genome shotgun (WGS) entry which is preliminary data.</text>
</comment>
<evidence type="ECO:0000256" key="1">
    <source>
        <dbReference type="SAM" id="Coils"/>
    </source>
</evidence>
<dbReference type="EMBL" id="JANPWB010000010">
    <property type="protein sequence ID" value="KAJ1135466.1"/>
    <property type="molecule type" value="Genomic_DNA"/>
</dbReference>
<evidence type="ECO:0000256" key="2">
    <source>
        <dbReference type="SAM" id="MobiDB-lite"/>
    </source>
</evidence>
<evidence type="ECO:0000313" key="4">
    <source>
        <dbReference type="Proteomes" id="UP001066276"/>
    </source>
</evidence>
<feature type="region of interest" description="Disordered" evidence="2">
    <location>
        <begin position="43"/>
        <end position="75"/>
    </location>
</feature>